<dbReference type="InterPro" id="IPR036259">
    <property type="entry name" value="MFS_trans_sf"/>
</dbReference>
<evidence type="ECO:0000256" key="4">
    <source>
        <dbReference type="ARBA" id="ARBA00022475"/>
    </source>
</evidence>
<feature type="transmembrane region" description="Helical" evidence="9">
    <location>
        <begin position="357"/>
        <end position="376"/>
    </location>
</feature>
<feature type="transmembrane region" description="Helical" evidence="9">
    <location>
        <begin position="182"/>
        <end position="204"/>
    </location>
</feature>
<keyword evidence="7 9" id="KW-0472">Membrane</keyword>
<keyword evidence="3" id="KW-0813">Transport</keyword>
<dbReference type="PROSITE" id="PS50850">
    <property type="entry name" value="MFS"/>
    <property type="match status" value="1"/>
</dbReference>
<evidence type="ECO:0000313" key="11">
    <source>
        <dbReference type="EMBL" id="ANN71960.1"/>
    </source>
</evidence>
<dbReference type="InterPro" id="IPR011701">
    <property type="entry name" value="MFS"/>
</dbReference>
<dbReference type="InterPro" id="IPR020846">
    <property type="entry name" value="MFS_dom"/>
</dbReference>
<feature type="transmembrane region" description="Helical" evidence="9">
    <location>
        <begin position="382"/>
        <end position="406"/>
    </location>
</feature>
<dbReference type="CDD" id="cd17324">
    <property type="entry name" value="MFS_NepI_like"/>
    <property type="match status" value="1"/>
</dbReference>
<evidence type="ECO:0000256" key="2">
    <source>
        <dbReference type="ARBA" id="ARBA00008335"/>
    </source>
</evidence>
<keyword evidence="4" id="KW-1003">Cell membrane</keyword>
<dbReference type="SUPFAM" id="SSF103473">
    <property type="entry name" value="MFS general substrate transporter"/>
    <property type="match status" value="1"/>
</dbReference>
<proteinExistence type="inferred from homology"/>
<keyword evidence="6 9" id="KW-1133">Transmembrane helix</keyword>
<dbReference type="EMBL" id="CP016171">
    <property type="protein sequence ID" value="ANN71960.1"/>
    <property type="molecule type" value="Genomic_DNA"/>
</dbReference>
<feature type="transmembrane region" description="Helical" evidence="9">
    <location>
        <begin position="269"/>
        <end position="291"/>
    </location>
</feature>
<reference evidence="11 12" key="1">
    <citation type="submission" date="2016-06" db="EMBL/GenBank/DDBJ databases">
        <title>Complete genome sequences of Bordetella bronchialis and Bordetella flabilis.</title>
        <authorList>
            <person name="LiPuma J.J."/>
            <person name="Spilker T."/>
        </authorList>
    </citation>
    <scope>NUCLEOTIDE SEQUENCE [LARGE SCALE GENOMIC DNA]</scope>
    <source>
        <strain evidence="11 12">AU17976</strain>
    </source>
</reference>
<evidence type="ECO:0000256" key="7">
    <source>
        <dbReference type="ARBA" id="ARBA00023136"/>
    </source>
</evidence>
<name>A0A193FWF9_9BORD</name>
<organism evidence="11 12">
    <name type="scientific">Bordetella bronchialis</name>
    <dbReference type="NCBI Taxonomy" id="463025"/>
    <lineage>
        <taxon>Bacteria</taxon>
        <taxon>Pseudomonadati</taxon>
        <taxon>Pseudomonadota</taxon>
        <taxon>Betaproteobacteria</taxon>
        <taxon>Burkholderiales</taxon>
        <taxon>Alcaligenaceae</taxon>
        <taxon>Bordetella</taxon>
    </lineage>
</organism>
<feature type="transmembrane region" description="Helical" evidence="9">
    <location>
        <begin position="32"/>
        <end position="55"/>
    </location>
</feature>
<dbReference type="Gene3D" id="1.20.1250.20">
    <property type="entry name" value="MFS general substrate transporter like domains"/>
    <property type="match status" value="1"/>
</dbReference>
<feature type="transmembrane region" description="Helical" evidence="9">
    <location>
        <begin position="322"/>
        <end position="345"/>
    </location>
</feature>
<dbReference type="RefSeq" id="WP_066669474.1">
    <property type="nucleotide sequence ID" value="NZ_CP016171.1"/>
</dbReference>
<dbReference type="PANTHER" id="PTHR43271">
    <property type="entry name" value="BLL2771 PROTEIN"/>
    <property type="match status" value="1"/>
</dbReference>
<dbReference type="GO" id="GO:0005886">
    <property type="term" value="C:plasma membrane"/>
    <property type="evidence" value="ECO:0007669"/>
    <property type="project" value="UniProtKB-SubCell"/>
</dbReference>
<evidence type="ECO:0000256" key="6">
    <source>
        <dbReference type="ARBA" id="ARBA00022989"/>
    </source>
</evidence>
<dbReference type="Proteomes" id="UP000092213">
    <property type="component" value="Chromosome"/>
</dbReference>
<feature type="transmembrane region" description="Helical" evidence="9">
    <location>
        <begin position="67"/>
        <end position="88"/>
    </location>
</feature>
<evidence type="ECO:0000259" key="10">
    <source>
        <dbReference type="PROSITE" id="PS50850"/>
    </source>
</evidence>
<keyword evidence="5 9" id="KW-0812">Transmembrane</keyword>
<dbReference type="AlphaFoldDB" id="A0A193FWF9"/>
<dbReference type="Pfam" id="PF07690">
    <property type="entry name" value="MFS_1"/>
    <property type="match status" value="1"/>
</dbReference>
<evidence type="ECO:0000256" key="5">
    <source>
        <dbReference type="ARBA" id="ARBA00022692"/>
    </source>
</evidence>
<evidence type="ECO:0000256" key="1">
    <source>
        <dbReference type="ARBA" id="ARBA00004651"/>
    </source>
</evidence>
<evidence type="ECO:0000256" key="9">
    <source>
        <dbReference type="SAM" id="Phobius"/>
    </source>
</evidence>
<sequence>MTSPSTGRDAPDGTGAPPRHTRGTPGYRNTNWALFAAGFSTFSLMYCVQPLLPLFTDHFGISPTQSSLSLSLTTGLLAVAIFIVGFWSSRLPRKGVMAASLFASGILTLAVALTPTWQALLAVRALQGLVLGGVPAVAMAYLAEEVAPSDLGFAMGLYIGGSAFGGMAGRVMTGLVADYFDWRVAMMVVGVLGIGAAILFAMSLPASRHFTPQRGGGWRAARAGIMTHLVDANLLSLFALGFLLMGSFVTVYNYAGFRLLAPPYSLSQATISAIFTAYVVGIFASALFGRLADRHGRGLMLCLGAGTMLLGTLLTLSSMLGVVIAGVIVATFGFFAAHSVASGWVGQLARGYKAQAASLYLLAYYLGSSVLGSVGGKCWELAGWNGVVALIAALLVLGLGLAWRLYAVVGADPARGAGAAPSKAR</sequence>
<feature type="transmembrane region" description="Helical" evidence="9">
    <location>
        <begin position="225"/>
        <end position="249"/>
    </location>
</feature>
<feature type="region of interest" description="Disordered" evidence="8">
    <location>
        <begin position="1"/>
        <end position="25"/>
    </location>
</feature>
<evidence type="ECO:0000313" key="12">
    <source>
        <dbReference type="Proteomes" id="UP000092213"/>
    </source>
</evidence>
<feature type="transmembrane region" description="Helical" evidence="9">
    <location>
        <begin position="155"/>
        <end position="176"/>
    </location>
</feature>
<feature type="domain" description="Major facilitator superfamily (MFS) profile" evidence="10">
    <location>
        <begin position="26"/>
        <end position="410"/>
    </location>
</feature>
<gene>
    <name evidence="11" type="ORF">BAU08_12010</name>
</gene>
<evidence type="ECO:0000256" key="8">
    <source>
        <dbReference type="SAM" id="MobiDB-lite"/>
    </source>
</evidence>
<dbReference type="GO" id="GO:0022857">
    <property type="term" value="F:transmembrane transporter activity"/>
    <property type="evidence" value="ECO:0007669"/>
    <property type="project" value="InterPro"/>
</dbReference>
<comment type="similarity">
    <text evidence="2">Belongs to the major facilitator superfamily.</text>
</comment>
<evidence type="ECO:0000256" key="3">
    <source>
        <dbReference type="ARBA" id="ARBA00022448"/>
    </source>
</evidence>
<feature type="transmembrane region" description="Helical" evidence="9">
    <location>
        <begin position="298"/>
        <end position="316"/>
    </location>
</feature>
<feature type="transmembrane region" description="Helical" evidence="9">
    <location>
        <begin position="125"/>
        <end position="143"/>
    </location>
</feature>
<accession>A0A193FWF9</accession>
<feature type="transmembrane region" description="Helical" evidence="9">
    <location>
        <begin position="95"/>
        <end position="113"/>
    </location>
</feature>
<dbReference type="PANTHER" id="PTHR43271:SF1">
    <property type="entry name" value="INNER MEMBRANE TRANSPORT PROTEIN YNFM"/>
    <property type="match status" value="1"/>
</dbReference>
<protein>
    <recommendedName>
        <fullName evidence="10">Major facilitator superfamily (MFS) profile domain-containing protein</fullName>
    </recommendedName>
</protein>
<comment type="subcellular location">
    <subcellularLocation>
        <location evidence="1">Cell membrane</location>
        <topology evidence="1">Multi-pass membrane protein</topology>
    </subcellularLocation>
</comment>